<feature type="transmembrane region" description="Helical" evidence="8">
    <location>
        <begin position="487"/>
        <end position="506"/>
    </location>
</feature>
<dbReference type="Gene3D" id="1.10.3720.10">
    <property type="entry name" value="MetI-like"/>
    <property type="match status" value="2"/>
</dbReference>
<feature type="transmembrane region" description="Helical" evidence="8">
    <location>
        <begin position="43"/>
        <end position="66"/>
    </location>
</feature>
<accession>A0A6J4RJP6</accession>
<feature type="transmembrane region" description="Helical" evidence="8">
    <location>
        <begin position="318"/>
        <end position="343"/>
    </location>
</feature>
<evidence type="ECO:0000256" key="7">
    <source>
        <dbReference type="ARBA" id="ARBA00023136"/>
    </source>
</evidence>
<evidence type="ECO:0000256" key="2">
    <source>
        <dbReference type="ARBA" id="ARBA00022448"/>
    </source>
</evidence>
<protein>
    <submittedName>
        <fullName evidence="10">Ferric iron ABC transporter, permease protein</fullName>
    </submittedName>
</protein>
<dbReference type="CDD" id="cd06261">
    <property type="entry name" value="TM_PBP2"/>
    <property type="match status" value="2"/>
</dbReference>
<comment type="similarity">
    <text evidence="8">Belongs to the binding-protein-dependent transport system permease family.</text>
</comment>
<dbReference type="GO" id="GO:0005886">
    <property type="term" value="C:plasma membrane"/>
    <property type="evidence" value="ECO:0007669"/>
    <property type="project" value="UniProtKB-SubCell"/>
</dbReference>
<evidence type="ECO:0000256" key="6">
    <source>
        <dbReference type="ARBA" id="ARBA00022989"/>
    </source>
</evidence>
<keyword evidence="4" id="KW-0997">Cell inner membrane</keyword>
<dbReference type="EMBL" id="CADCVT010000029">
    <property type="protein sequence ID" value="CAA9475165.1"/>
    <property type="molecule type" value="Genomic_DNA"/>
</dbReference>
<feature type="transmembrane region" description="Helical" evidence="8">
    <location>
        <begin position="78"/>
        <end position="99"/>
    </location>
</feature>
<feature type="transmembrane region" description="Helical" evidence="8">
    <location>
        <begin position="355"/>
        <end position="373"/>
    </location>
</feature>
<gene>
    <name evidence="10" type="ORF">AVDCRST_MAG85-249</name>
</gene>
<keyword evidence="3" id="KW-1003">Cell membrane</keyword>
<proteinExistence type="inferred from homology"/>
<comment type="subcellular location">
    <subcellularLocation>
        <location evidence="1">Cell inner membrane</location>
        <topology evidence="1">Multi-pass membrane protein</topology>
    </subcellularLocation>
    <subcellularLocation>
        <location evidence="8">Cell membrane</location>
        <topology evidence="8">Multi-pass membrane protein</topology>
    </subcellularLocation>
</comment>
<dbReference type="SUPFAM" id="SSF161098">
    <property type="entry name" value="MetI-like"/>
    <property type="match status" value="2"/>
</dbReference>
<dbReference type="InterPro" id="IPR000515">
    <property type="entry name" value="MetI-like"/>
</dbReference>
<reference evidence="10" key="1">
    <citation type="submission" date="2020-02" db="EMBL/GenBank/DDBJ databases">
        <authorList>
            <person name="Meier V. D."/>
        </authorList>
    </citation>
    <scope>NUCLEOTIDE SEQUENCE</scope>
    <source>
        <strain evidence="10">AVDCRST_MAG85</strain>
    </source>
</reference>
<sequence>MLLAAALVALVALLPLAYLAIVVGGDVDAARDSVWTSDALALLGRSTALAAAVTVTAIAIAVPLAWLTVRTDLPGRRLWAVLAALPLVIPSYIGAYLVVSALGPSGLAQDALGVDSLPSIYGFPGAWFVLTAFTYPYVLLPVQAVLRSLDPALEEAARGMGRSPWQAFRTVVLPQLVPAIGAGGLLVALYVLSDFGAVSILRFDSFTSVIYTTYRSSFDREGAAALACLLVALTVLVLWLEGRTRRARGTYARAAPGVQRRLPIVALGRWRWPALAFTGGVVGLTLVLPVAVLLYWSTKSFAGEVEWDVVAGAAGNSLLAAAVAAAVAATCAVPVALLAVRYAGRLSAGLERASFAGHALPGIVVALALVVVGTRAWPALYQTLAMLVLAYVVLFLPQAIGATRAALLRIDPHVEEAARSLGRTPLAVLRTITAPLARSGVVAGALLVFLTAVKELPATLLLAPIGFETLATEIFRTTESSFFERGAVPSLVLLAVSAIPLALLTIRSQDRP</sequence>
<dbReference type="AlphaFoldDB" id="A0A6J4RJP6"/>
<evidence type="ECO:0000259" key="9">
    <source>
        <dbReference type="PROSITE" id="PS50928"/>
    </source>
</evidence>
<evidence type="ECO:0000256" key="3">
    <source>
        <dbReference type="ARBA" id="ARBA00022475"/>
    </source>
</evidence>
<feature type="transmembrane region" description="Helical" evidence="8">
    <location>
        <begin position="167"/>
        <end position="192"/>
    </location>
</feature>
<evidence type="ECO:0000256" key="4">
    <source>
        <dbReference type="ARBA" id="ARBA00022519"/>
    </source>
</evidence>
<feature type="domain" description="ABC transmembrane type-1" evidence="9">
    <location>
        <begin position="314"/>
        <end position="504"/>
    </location>
</feature>
<feature type="transmembrane region" description="Helical" evidence="8">
    <location>
        <begin position="440"/>
        <end position="467"/>
    </location>
</feature>
<feature type="transmembrane region" description="Helical" evidence="8">
    <location>
        <begin position="222"/>
        <end position="240"/>
    </location>
</feature>
<dbReference type="PANTHER" id="PTHR43357">
    <property type="entry name" value="INNER MEMBRANE ABC TRANSPORTER PERMEASE PROTEIN YDCV"/>
    <property type="match status" value="1"/>
</dbReference>
<evidence type="ECO:0000313" key="10">
    <source>
        <dbReference type="EMBL" id="CAA9475165.1"/>
    </source>
</evidence>
<dbReference type="InterPro" id="IPR035906">
    <property type="entry name" value="MetI-like_sf"/>
</dbReference>
<evidence type="ECO:0000256" key="5">
    <source>
        <dbReference type="ARBA" id="ARBA00022692"/>
    </source>
</evidence>
<keyword evidence="2 8" id="KW-0813">Transport</keyword>
<evidence type="ECO:0000256" key="8">
    <source>
        <dbReference type="RuleBase" id="RU363032"/>
    </source>
</evidence>
<name>A0A6J4RJP6_9ACTN</name>
<evidence type="ECO:0000256" key="1">
    <source>
        <dbReference type="ARBA" id="ARBA00004429"/>
    </source>
</evidence>
<feature type="domain" description="ABC transmembrane type-1" evidence="9">
    <location>
        <begin position="43"/>
        <end position="239"/>
    </location>
</feature>
<dbReference type="GO" id="GO:0055085">
    <property type="term" value="P:transmembrane transport"/>
    <property type="evidence" value="ECO:0007669"/>
    <property type="project" value="InterPro"/>
</dbReference>
<keyword evidence="7 8" id="KW-0472">Membrane</keyword>
<keyword evidence="6 8" id="KW-1133">Transmembrane helix</keyword>
<feature type="transmembrane region" description="Helical" evidence="8">
    <location>
        <begin position="119"/>
        <end position="146"/>
    </location>
</feature>
<dbReference type="PROSITE" id="PS50928">
    <property type="entry name" value="ABC_TM1"/>
    <property type="match status" value="2"/>
</dbReference>
<feature type="transmembrane region" description="Helical" evidence="8">
    <location>
        <begin position="274"/>
        <end position="298"/>
    </location>
</feature>
<keyword evidence="5 8" id="KW-0812">Transmembrane</keyword>
<organism evidence="10">
    <name type="scientific">uncultured Solirubrobacteraceae bacterium</name>
    <dbReference type="NCBI Taxonomy" id="1162706"/>
    <lineage>
        <taxon>Bacteria</taxon>
        <taxon>Bacillati</taxon>
        <taxon>Actinomycetota</taxon>
        <taxon>Thermoleophilia</taxon>
        <taxon>Solirubrobacterales</taxon>
        <taxon>Solirubrobacteraceae</taxon>
        <taxon>environmental samples</taxon>
    </lineage>
</organism>
<feature type="transmembrane region" description="Helical" evidence="8">
    <location>
        <begin position="379"/>
        <end position="400"/>
    </location>
</feature>
<dbReference type="PANTHER" id="PTHR43357:SF3">
    <property type="entry name" value="FE(3+)-TRANSPORT SYSTEM PERMEASE PROTEIN FBPB 2"/>
    <property type="match status" value="1"/>
</dbReference>
<dbReference type="Pfam" id="PF00528">
    <property type="entry name" value="BPD_transp_1"/>
    <property type="match status" value="2"/>
</dbReference>